<dbReference type="RefSeq" id="WP_071910639.1">
    <property type="nucleotide sequence ID" value="NZ_CP017637.1"/>
</dbReference>
<proteinExistence type="predicted"/>
<evidence type="ECO:0000313" key="1">
    <source>
        <dbReference type="EMBL" id="APG09498.1"/>
    </source>
</evidence>
<reference evidence="1 2" key="1">
    <citation type="submission" date="2016-11" db="EMBL/GenBank/DDBJ databases">
        <title>Complete Genome Sequence of Bradyrhizobium sp. strain J5, an isolated from soybean nodule in Hokkaido.</title>
        <authorList>
            <person name="Kanehara K."/>
        </authorList>
    </citation>
    <scope>NUCLEOTIDE SEQUENCE [LARGE SCALE GENOMIC DNA]</scope>
    <source>
        <strain evidence="1 2">J5</strain>
    </source>
</reference>
<accession>A0A1L3F869</accession>
<dbReference type="OrthoDB" id="8235808at2"/>
<dbReference type="AlphaFoldDB" id="A0A1L3F869"/>
<dbReference type="EMBL" id="CP017637">
    <property type="protein sequence ID" value="APG09498.1"/>
    <property type="molecule type" value="Genomic_DNA"/>
</dbReference>
<dbReference type="Proteomes" id="UP000181962">
    <property type="component" value="Chromosome"/>
</dbReference>
<evidence type="ECO:0000313" key="2">
    <source>
        <dbReference type="Proteomes" id="UP000181962"/>
    </source>
</evidence>
<sequence length="110" mass="12382">MTDAATNFAGLQAMHSEAVLLKEGGLHVALLPSFGFMAGDMPYRMDLLLVPFAHSGYDTRLFFANKIEGRGANWNPHRVVERNWWAPSWNHVPATLRWTQILLAHLRAIA</sequence>
<gene>
    <name evidence="1" type="ORF">BKD09_14235</name>
</gene>
<protein>
    <submittedName>
        <fullName evidence="1">Uncharacterized protein</fullName>
    </submittedName>
</protein>
<name>A0A1L3F869_BRAJP</name>
<organism evidence="1 2">
    <name type="scientific">Bradyrhizobium japonicum</name>
    <dbReference type="NCBI Taxonomy" id="375"/>
    <lineage>
        <taxon>Bacteria</taxon>
        <taxon>Pseudomonadati</taxon>
        <taxon>Pseudomonadota</taxon>
        <taxon>Alphaproteobacteria</taxon>
        <taxon>Hyphomicrobiales</taxon>
        <taxon>Nitrobacteraceae</taxon>
        <taxon>Bradyrhizobium</taxon>
    </lineage>
</organism>